<evidence type="ECO:0000256" key="10">
    <source>
        <dbReference type="PIRSR" id="PIRSR000460-1"/>
    </source>
</evidence>
<evidence type="ECO:0000256" key="1">
    <source>
        <dbReference type="ARBA" id="ARBA00001933"/>
    </source>
</evidence>
<keyword evidence="9 11" id="KW-0119">Carbohydrate metabolism</keyword>
<keyword evidence="6 11" id="KW-0328">Glycosyltransferase</keyword>
<feature type="modified residue" description="N6-(pyridoxal phosphate)lysine" evidence="10">
    <location>
        <position position="616"/>
    </location>
</feature>
<dbReference type="GO" id="GO:0005737">
    <property type="term" value="C:cytoplasm"/>
    <property type="evidence" value="ECO:0007669"/>
    <property type="project" value="TreeGrafter"/>
</dbReference>
<reference evidence="12" key="2">
    <citation type="submission" date="2025-08" db="UniProtKB">
        <authorList>
            <consortium name="Ensembl"/>
        </authorList>
    </citation>
    <scope>IDENTIFICATION</scope>
</reference>
<evidence type="ECO:0000256" key="3">
    <source>
        <dbReference type="ARBA" id="ARBA00022533"/>
    </source>
</evidence>
<evidence type="ECO:0000313" key="12">
    <source>
        <dbReference type="Ensembl" id="ENSATEP00000036629.1"/>
    </source>
</evidence>
<dbReference type="GO" id="GO:0030170">
    <property type="term" value="F:pyridoxal phosphate binding"/>
    <property type="evidence" value="ECO:0007669"/>
    <property type="project" value="InterPro"/>
</dbReference>
<keyword evidence="8 10" id="KW-0663">Pyridoxal phosphate</keyword>
<dbReference type="GeneTree" id="ENSGT00950000183148"/>
<comment type="cofactor">
    <cofactor evidence="1 11">
        <name>pyridoxal 5'-phosphate</name>
        <dbReference type="ChEBI" id="CHEBI:597326"/>
    </cofactor>
</comment>
<dbReference type="FunFam" id="3.40.50.2000:FF:000005">
    <property type="entry name" value="Alpha-1,4 glucan phosphorylase"/>
    <property type="match status" value="1"/>
</dbReference>
<comment type="similarity">
    <text evidence="2 11">Belongs to the glycogen phosphorylase family.</text>
</comment>
<dbReference type="InterPro" id="IPR035090">
    <property type="entry name" value="Pyridoxal_P_attach_site"/>
</dbReference>
<dbReference type="GO" id="GO:0008184">
    <property type="term" value="F:glycogen phosphorylase activity"/>
    <property type="evidence" value="ECO:0007669"/>
    <property type="project" value="InterPro"/>
</dbReference>
<dbReference type="GO" id="GO:0005980">
    <property type="term" value="P:glycogen catabolic process"/>
    <property type="evidence" value="ECO:0007669"/>
    <property type="project" value="TreeGrafter"/>
</dbReference>
<dbReference type="CDD" id="cd04300">
    <property type="entry name" value="GT35_Glycogen_Phosphorylase"/>
    <property type="match status" value="1"/>
</dbReference>
<accession>A0A7N5ZQ53</accession>
<name>A0A7N5ZQ53_ANATE</name>
<protein>
    <recommendedName>
        <fullName evidence="11">Alpha-1,4 glucan phosphorylase</fullName>
        <ecNumber evidence="11">2.4.1.1</ecNumber>
    </recommendedName>
</protein>
<comment type="catalytic activity">
    <reaction evidence="11">
        <text>[(1-&gt;4)-alpha-D-glucosyl](n) + phosphate = [(1-&gt;4)-alpha-D-glucosyl](n-1) + alpha-D-glucose 1-phosphate</text>
        <dbReference type="Rhea" id="RHEA:41732"/>
        <dbReference type="Rhea" id="RHEA-COMP:9584"/>
        <dbReference type="Rhea" id="RHEA-COMP:9586"/>
        <dbReference type="ChEBI" id="CHEBI:15444"/>
        <dbReference type="ChEBI" id="CHEBI:43474"/>
        <dbReference type="ChEBI" id="CHEBI:58601"/>
        <dbReference type="EC" id="2.4.1.1"/>
    </reaction>
</comment>
<dbReference type="Pfam" id="PF00343">
    <property type="entry name" value="Phosphorylase"/>
    <property type="match status" value="2"/>
</dbReference>
<dbReference type="EC" id="2.4.1.1" evidence="11"/>
<dbReference type="InterPro" id="IPR000811">
    <property type="entry name" value="Glyco_trans_35"/>
</dbReference>
<organism evidence="12 13">
    <name type="scientific">Anabas testudineus</name>
    <name type="common">Climbing perch</name>
    <name type="synonym">Anthias testudineus</name>
    <dbReference type="NCBI Taxonomy" id="64144"/>
    <lineage>
        <taxon>Eukaryota</taxon>
        <taxon>Metazoa</taxon>
        <taxon>Chordata</taxon>
        <taxon>Craniata</taxon>
        <taxon>Vertebrata</taxon>
        <taxon>Euteleostomi</taxon>
        <taxon>Actinopterygii</taxon>
        <taxon>Neopterygii</taxon>
        <taxon>Teleostei</taxon>
        <taxon>Neoteleostei</taxon>
        <taxon>Acanthomorphata</taxon>
        <taxon>Anabantaria</taxon>
        <taxon>Anabantiformes</taxon>
        <taxon>Anabantoidei</taxon>
        <taxon>Anabantidae</taxon>
        <taxon>Anabas</taxon>
    </lineage>
</organism>
<comment type="function">
    <text evidence="11">Allosteric enzyme that catalyzes the rate-limiting step in glycogen catabolism, the phosphorolytic cleavage of glycogen to produce glucose-1-phosphate, and plays a central role in maintaining cellular and organismal glucose homeostasis.</text>
</comment>
<dbReference type="Gene3D" id="3.40.50.2000">
    <property type="entry name" value="Glycogen Phosphorylase B"/>
    <property type="match status" value="3"/>
</dbReference>
<evidence type="ECO:0000256" key="11">
    <source>
        <dbReference type="RuleBase" id="RU000587"/>
    </source>
</evidence>
<evidence type="ECO:0000256" key="2">
    <source>
        <dbReference type="ARBA" id="ARBA00006047"/>
    </source>
</evidence>
<keyword evidence="3" id="KW-0021">Allosteric enzyme</keyword>
<sequence>MSKPLSDHERRKQISVRGLAGVENVTDLKQNFNRHLHFTLVKDRNVATRRDYYFALAHTVRDHLIGRWIRTQQHYYEKDPKRVYYISLEFYMGRSLQNTMVNLALENACDEATYQLGLDMEELEDMEEDAGLGNGGLGRLAACFLDSMASLGLAAYGYGIRYEFGIFNQKIVNGWQVEEADDWLRYGNPWEKARPEYMRPVHFYGRTEHQPGGVKWVDTQFFEGKELRLKQEYFVVSATLQDIIRRFKVSKFGSREIARTDFSKLPDKVAIQLNDTHPAMAIPELMRVLVDEEKLTWENAWDICVRTCAYTNHTVLPEALERWPVDLFAHLLPRHLEIVYEINRRHLEVVAAKYPGDNDRLCRMSLIEEGGQKRINMAHLCIVGSHAVNGVAQIHSDILKATIFKDFYEMEPHKFQNKTNGITPRRWLVMCNPGLAEVIAERIGEDFIRNLNQLRELLKFVNDEAFIRDVAKVKQENKLKFAVHLEEHYKVKINPNSMFDVQVKRIHEYKRQLLNCLHIITYYNRIKKEPNKQWTPRTIMIGGKAAPGYHSAKMIIRLITAIGEVINNDPVVGDRLKVIFLENYRVTLAEKIIPAADLSEQISTAGTEASGTGNMKFMLNGALTIGTMDGANVEMAEEAGEENLFIFGMRVDDVDALDKRGYHAEEYYNRLPELKQAIDQIAGGFFSPKQPDLFKEIVNMLMHHDRFKVFADYEDYIKCQEKVNALYKNPKEWTKKVIYNIAGCGKFSSDRTIAQYAREIWGMEPTHEKLPAPDDKQ</sequence>
<evidence type="ECO:0000256" key="6">
    <source>
        <dbReference type="ARBA" id="ARBA00022676"/>
    </source>
</evidence>
<evidence type="ECO:0000256" key="5">
    <source>
        <dbReference type="ARBA" id="ARBA00022600"/>
    </source>
</evidence>
<dbReference type="FunFam" id="3.40.50.2000:FF:000197">
    <property type="entry name" value="Alpha-1,4 glucan phosphorylase"/>
    <property type="match status" value="1"/>
</dbReference>
<dbReference type="FunFam" id="3.40.50.2000:FF:000153">
    <property type="entry name" value="Alpha-1,4 glucan phosphorylase"/>
    <property type="match status" value="2"/>
</dbReference>
<dbReference type="AlphaFoldDB" id="A0A7N5ZQ53"/>
<dbReference type="PANTHER" id="PTHR11468">
    <property type="entry name" value="GLYCOGEN PHOSPHORYLASE"/>
    <property type="match status" value="1"/>
</dbReference>
<dbReference type="Ensembl" id="ENSATET00000071961.2">
    <property type="protein sequence ID" value="ENSATEP00000036629.1"/>
    <property type="gene ID" value="ENSATEG00000019948.3"/>
</dbReference>
<evidence type="ECO:0000256" key="7">
    <source>
        <dbReference type="ARBA" id="ARBA00022679"/>
    </source>
</evidence>
<evidence type="ECO:0000256" key="4">
    <source>
        <dbReference type="ARBA" id="ARBA00022553"/>
    </source>
</evidence>
<dbReference type="SUPFAM" id="SSF53756">
    <property type="entry name" value="UDP-Glycosyltransferase/glycogen phosphorylase"/>
    <property type="match status" value="1"/>
</dbReference>
<keyword evidence="13" id="KW-1185">Reference proteome</keyword>
<dbReference type="PROSITE" id="PS00102">
    <property type="entry name" value="PHOSPHORYLASE"/>
    <property type="match status" value="1"/>
</dbReference>
<dbReference type="Proteomes" id="UP000265040">
    <property type="component" value="Chromosome 14"/>
</dbReference>
<dbReference type="NCBIfam" id="TIGR02093">
    <property type="entry name" value="P_ylase"/>
    <property type="match status" value="1"/>
</dbReference>
<evidence type="ECO:0000313" key="13">
    <source>
        <dbReference type="Proteomes" id="UP000265040"/>
    </source>
</evidence>
<dbReference type="PANTHER" id="PTHR11468:SF11">
    <property type="entry name" value="ALPHA-1,4 GLUCAN PHOSPHORYLASE"/>
    <property type="match status" value="1"/>
</dbReference>
<proteinExistence type="inferred from homology"/>
<evidence type="ECO:0000256" key="9">
    <source>
        <dbReference type="ARBA" id="ARBA00023277"/>
    </source>
</evidence>
<keyword evidence="5" id="KW-0321">Glycogen metabolism</keyword>
<dbReference type="PIRSF" id="PIRSF000460">
    <property type="entry name" value="Pprylas_GlgP"/>
    <property type="match status" value="1"/>
</dbReference>
<dbReference type="InterPro" id="IPR011833">
    <property type="entry name" value="Glycg_phsphrylas"/>
</dbReference>
<keyword evidence="7 11" id="KW-0808">Transferase</keyword>
<evidence type="ECO:0000256" key="8">
    <source>
        <dbReference type="ARBA" id="ARBA00022898"/>
    </source>
</evidence>
<reference evidence="12" key="1">
    <citation type="submission" date="2021-04" db="EMBL/GenBank/DDBJ databases">
        <authorList>
            <consortium name="Wellcome Sanger Institute Data Sharing"/>
        </authorList>
    </citation>
    <scope>NUCLEOTIDE SEQUENCE [LARGE SCALE GENOMIC DNA]</scope>
</reference>
<reference evidence="12" key="3">
    <citation type="submission" date="2025-09" db="UniProtKB">
        <authorList>
            <consortium name="Ensembl"/>
        </authorList>
    </citation>
    <scope>IDENTIFICATION</scope>
</reference>
<keyword evidence="4" id="KW-0597">Phosphoprotein</keyword>